<name>A0A1Y5PD59_9MYCO</name>
<evidence type="ECO:0000256" key="1">
    <source>
        <dbReference type="SAM" id="MobiDB-lite"/>
    </source>
</evidence>
<evidence type="ECO:0000256" key="2">
    <source>
        <dbReference type="SAM" id="Phobius"/>
    </source>
</evidence>
<keyword evidence="2" id="KW-0472">Membrane</keyword>
<dbReference type="EMBL" id="FLQS01000028">
    <property type="protein sequence ID" value="SBS76627.1"/>
    <property type="molecule type" value="Genomic_DNA"/>
</dbReference>
<gene>
    <name evidence="3" type="ORF">MHPYR_340036</name>
</gene>
<accession>A0A1Y5PD59</accession>
<proteinExistence type="predicted"/>
<organism evidence="3">
    <name type="scientific">uncultured Mycobacterium sp</name>
    <dbReference type="NCBI Taxonomy" id="171292"/>
    <lineage>
        <taxon>Bacteria</taxon>
        <taxon>Bacillati</taxon>
        <taxon>Actinomycetota</taxon>
        <taxon>Actinomycetes</taxon>
        <taxon>Mycobacteriales</taxon>
        <taxon>Mycobacteriaceae</taxon>
        <taxon>Mycobacterium</taxon>
        <taxon>environmental samples</taxon>
    </lineage>
</organism>
<reference evidence="3" key="1">
    <citation type="submission" date="2016-03" db="EMBL/GenBank/DDBJ databases">
        <authorList>
            <person name="Ploux O."/>
        </authorList>
    </citation>
    <scope>NUCLEOTIDE SEQUENCE</scope>
    <source>
        <strain evidence="3">UC10</strain>
    </source>
</reference>
<sequence>MRATPPTTNDHAAAWSTMRADRRFLWFWLTVATTLSVGGNVGHAWLTVEAAASRGMAIGWAAAPPALLMLAIHGLPTLGRMLGSEERDRLLTCVVWGVTVGAFGWSAFGIFGFTTAMGVPEQMAWVAPFVIDLSVFGATRGLVLTAPLAARMKAAMDSAVIGAAPAANTTVSDTVGNQPAVVAIATPTASTEPTPDDQSARAESASPTAGPIADAPNDAPADNPTESTPPVVSGTRELAEHIVAAGAVRKPVETVVAILSAAEREPRKAVIAEHTGVHHSVVTKTLEAAESYRRKSLAAVG</sequence>
<feature type="transmembrane region" description="Helical" evidence="2">
    <location>
        <begin position="123"/>
        <end position="143"/>
    </location>
</feature>
<keyword evidence="2" id="KW-0812">Transmembrane</keyword>
<keyword evidence="2" id="KW-1133">Transmembrane helix</keyword>
<feature type="transmembrane region" description="Helical" evidence="2">
    <location>
        <begin position="90"/>
        <end position="111"/>
    </location>
</feature>
<feature type="compositionally biased region" description="Polar residues" evidence="1">
    <location>
        <begin position="187"/>
        <end position="197"/>
    </location>
</feature>
<protein>
    <recommendedName>
        <fullName evidence="4">DUF2637 domain-containing protein</fullName>
    </recommendedName>
</protein>
<feature type="region of interest" description="Disordered" evidence="1">
    <location>
        <begin position="186"/>
        <end position="232"/>
    </location>
</feature>
<evidence type="ECO:0008006" key="4">
    <source>
        <dbReference type="Google" id="ProtNLM"/>
    </source>
</evidence>
<feature type="compositionally biased region" description="Low complexity" evidence="1">
    <location>
        <begin position="213"/>
        <end position="224"/>
    </location>
</feature>
<feature type="transmembrane region" description="Helical" evidence="2">
    <location>
        <begin position="58"/>
        <end position="78"/>
    </location>
</feature>
<dbReference type="AlphaFoldDB" id="A0A1Y5PD59"/>
<evidence type="ECO:0000313" key="3">
    <source>
        <dbReference type="EMBL" id="SBS76627.1"/>
    </source>
</evidence>
<feature type="transmembrane region" description="Helical" evidence="2">
    <location>
        <begin position="25"/>
        <end position="46"/>
    </location>
</feature>